<dbReference type="Gene3D" id="3.20.20.60">
    <property type="entry name" value="Phosphoenolpyruvate-binding domains"/>
    <property type="match status" value="1"/>
</dbReference>
<keyword evidence="3" id="KW-0456">Lyase</keyword>
<comment type="similarity">
    <text evidence="1">Belongs to the HpcH/HpaI aldolase family.</text>
</comment>
<dbReference type="InterPro" id="IPR005000">
    <property type="entry name" value="Aldolase/citrate-lyase_domain"/>
</dbReference>
<dbReference type="Pfam" id="PF03328">
    <property type="entry name" value="HpcH_HpaI"/>
    <property type="match status" value="1"/>
</dbReference>
<reference evidence="5" key="2">
    <citation type="submission" date="2024-01" db="EMBL/GenBank/DDBJ databases">
        <title>Comparative genomics of Cryptococcus and Kwoniella reveals pathogenesis evolution and contrasting modes of karyotype evolution via chromosome fusion or intercentromeric recombination.</title>
        <authorList>
            <person name="Coelho M.A."/>
            <person name="David-Palma M."/>
            <person name="Shea T."/>
            <person name="Bowers K."/>
            <person name="McGinley-Smith S."/>
            <person name="Mohammad A.W."/>
            <person name="Gnirke A."/>
            <person name="Yurkov A.M."/>
            <person name="Nowrousian M."/>
            <person name="Sun S."/>
            <person name="Cuomo C.A."/>
            <person name="Heitman J."/>
        </authorList>
    </citation>
    <scope>NUCLEOTIDE SEQUENCE</scope>
    <source>
        <strain evidence="5">CBS 12478</strain>
    </source>
</reference>
<keyword evidence="6" id="KW-1185">Reference proteome</keyword>
<dbReference type="PANTHER" id="PTHR30502">
    <property type="entry name" value="2-KETO-3-DEOXY-L-RHAMNONATE ALDOLASE"/>
    <property type="match status" value="1"/>
</dbReference>
<dbReference type="InterPro" id="IPR015813">
    <property type="entry name" value="Pyrv/PenolPyrv_kinase-like_dom"/>
</dbReference>
<dbReference type="SUPFAM" id="SSF51621">
    <property type="entry name" value="Phosphoenolpyruvate/pyruvate domain"/>
    <property type="match status" value="1"/>
</dbReference>
<proteinExistence type="inferred from homology"/>
<dbReference type="EMBL" id="CP144054">
    <property type="protein sequence ID" value="WWD17721.1"/>
    <property type="molecule type" value="Genomic_DNA"/>
</dbReference>
<dbReference type="Proteomes" id="UP000322225">
    <property type="component" value="Chromosome 4"/>
</dbReference>
<feature type="domain" description="HpcH/HpaI aldolase/citrate lyase" evidence="4">
    <location>
        <begin position="28"/>
        <end position="239"/>
    </location>
</feature>
<gene>
    <name evidence="5" type="ORF">CI109_102162</name>
</gene>
<dbReference type="GO" id="GO:0046872">
    <property type="term" value="F:metal ion binding"/>
    <property type="evidence" value="ECO:0007669"/>
    <property type="project" value="UniProtKB-KW"/>
</dbReference>
<protein>
    <recommendedName>
        <fullName evidence="4">HpcH/HpaI aldolase/citrate lyase domain-containing protein</fullName>
    </recommendedName>
</protein>
<dbReference type="OrthoDB" id="1621678at2759"/>
<dbReference type="GO" id="GO:0005737">
    <property type="term" value="C:cytoplasm"/>
    <property type="evidence" value="ECO:0007669"/>
    <property type="project" value="TreeGrafter"/>
</dbReference>
<reference evidence="5" key="1">
    <citation type="submission" date="2017-08" db="EMBL/GenBank/DDBJ databases">
        <authorList>
            <person name="Cuomo C."/>
            <person name="Billmyre B."/>
            <person name="Heitman J."/>
        </authorList>
    </citation>
    <scope>NUCLEOTIDE SEQUENCE</scope>
    <source>
        <strain evidence="5">CBS 12478</strain>
    </source>
</reference>
<sequence>MQAKTFLKNDLGSKKPGIGFWCTLPGTSTVATVLSTGGFNWALIDAEHGQITDKDYFELVTTVSSLGASPIIRVPWTEEWMIKRALDSGAHGVMTPMCHSAEDARKIVSFSKYPPIGTRGYGPMFCPPVFNVKGSEYDAGADDNLLVIVQIESKQGVANVEEIAKVEGLDVLFIGPFDLAKQLGVPFGGEEHEGAISKTLAAAHAAGKTAAIFCSNGQIAKKRLDQGFDMVSIAVDSACLAAEFERQLTYVTGNASTGDRAYS</sequence>
<dbReference type="InterPro" id="IPR040442">
    <property type="entry name" value="Pyrv_kinase-like_dom_sf"/>
</dbReference>
<evidence type="ECO:0000259" key="4">
    <source>
        <dbReference type="Pfam" id="PF03328"/>
    </source>
</evidence>
<keyword evidence="2" id="KW-0479">Metal-binding</keyword>
<dbReference type="GO" id="GO:0016832">
    <property type="term" value="F:aldehyde-lyase activity"/>
    <property type="evidence" value="ECO:0007669"/>
    <property type="project" value="TreeGrafter"/>
</dbReference>
<dbReference type="FunFam" id="3.20.20.60:FF:000029">
    <property type="entry name" value="Unplaced genomic scaffold supercont1.2, whole genome shotgun sequence"/>
    <property type="match status" value="1"/>
</dbReference>
<dbReference type="GeneID" id="43588977"/>
<evidence type="ECO:0000256" key="1">
    <source>
        <dbReference type="ARBA" id="ARBA00005568"/>
    </source>
</evidence>
<dbReference type="KEGG" id="ksn:43588977"/>
<evidence type="ECO:0000313" key="5">
    <source>
        <dbReference type="EMBL" id="WWD17721.1"/>
    </source>
</evidence>
<name>A0A5M6BYX3_9TREE</name>
<dbReference type="PANTHER" id="PTHR30502:SF0">
    <property type="entry name" value="PHOSPHOENOLPYRUVATE CARBOXYLASE FAMILY PROTEIN"/>
    <property type="match status" value="1"/>
</dbReference>
<dbReference type="AlphaFoldDB" id="A0A5M6BYX3"/>
<evidence type="ECO:0000313" key="6">
    <source>
        <dbReference type="Proteomes" id="UP000322225"/>
    </source>
</evidence>
<evidence type="ECO:0000256" key="3">
    <source>
        <dbReference type="ARBA" id="ARBA00023239"/>
    </source>
</evidence>
<organism evidence="5 6">
    <name type="scientific">Kwoniella shandongensis</name>
    <dbReference type="NCBI Taxonomy" id="1734106"/>
    <lineage>
        <taxon>Eukaryota</taxon>
        <taxon>Fungi</taxon>
        <taxon>Dikarya</taxon>
        <taxon>Basidiomycota</taxon>
        <taxon>Agaricomycotina</taxon>
        <taxon>Tremellomycetes</taxon>
        <taxon>Tremellales</taxon>
        <taxon>Cryptococcaceae</taxon>
        <taxon>Kwoniella</taxon>
    </lineage>
</organism>
<accession>A0A5M6BYX3</accession>
<dbReference type="RefSeq" id="XP_031860952.1">
    <property type="nucleotide sequence ID" value="XM_032004837.1"/>
</dbReference>
<evidence type="ECO:0000256" key="2">
    <source>
        <dbReference type="ARBA" id="ARBA00022723"/>
    </source>
</evidence>
<dbReference type="InterPro" id="IPR050251">
    <property type="entry name" value="HpcH-HpaI_aldolase"/>
</dbReference>